<accession>A0ABP6S3A6</accession>
<sequence>MYPAPPPHPRVWDAASTQRFTENVVQTLVRGLHNRPGELLITEVGDVVETTPTRT</sequence>
<comment type="caution">
    <text evidence="1">The sequence shown here is derived from an EMBL/GenBank/DDBJ whole genome shotgun (WGS) entry which is preliminary data.</text>
</comment>
<dbReference type="Proteomes" id="UP001500483">
    <property type="component" value="Unassembled WGS sequence"/>
</dbReference>
<dbReference type="RefSeq" id="WP_344931684.1">
    <property type="nucleotide sequence ID" value="NZ_BAAAYK010000046.1"/>
</dbReference>
<reference evidence="2" key="1">
    <citation type="journal article" date="2019" name="Int. J. Syst. Evol. Microbiol.">
        <title>The Global Catalogue of Microorganisms (GCM) 10K type strain sequencing project: providing services to taxonomists for standard genome sequencing and annotation.</title>
        <authorList>
            <consortium name="The Broad Institute Genomics Platform"/>
            <consortium name="The Broad Institute Genome Sequencing Center for Infectious Disease"/>
            <person name="Wu L."/>
            <person name="Ma J."/>
        </authorList>
    </citation>
    <scope>NUCLEOTIDE SEQUENCE [LARGE SCALE GENOMIC DNA]</scope>
    <source>
        <strain evidence="2">JCM 9687</strain>
    </source>
</reference>
<name>A0ABP6S3A6_9PSEU</name>
<dbReference type="EMBL" id="BAAAYK010000046">
    <property type="protein sequence ID" value="GAA3366818.1"/>
    <property type="molecule type" value="Genomic_DNA"/>
</dbReference>
<organism evidence="1 2">
    <name type="scientific">Saccharopolyspora gregorii</name>
    <dbReference type="NCBI Taxonomy" id="33914"/>
    <lineage>
        <taxon>Bacteria</taxon>
        <taxon>Bacillati</taxon>
        <taxon>Actinomycetota</taxon>
        <taxon>Actinomycetes</taxon>
        <taxon>Pseudonocardiales</taxon>
        <taxon>Pseudonocardiaceae</taxon>
        <taxon>Saccharopolyspora</taxon>
    </lineage>
</organism>
<evidence type="ECO:0000313" key="2">
    <source>
        <dbReference type="Proteomes" id="UP001500483"/>
    </source>
</evidence>
<protein>
    <submittedName>
        <fullName evidence="1">Uncharacterized protein</fullName>
    </submittedName>
</protein>
<gene>
    <name evidence="1" type="ORF">GCM10020366_71770</name>
</gene>
<keyword evidence="2" id="KW-1185">Reference proteome</keyword>
<proteinExistence type="predicted"/>
<evidence type="ECO:0000313" key="1">
    <source>
        <dbReference type="EMBL" id="GAA3366818.1"/>
    </source>
</evidence>